<dbReference type="EMBL" id="JN411915">
    <property type="protein sequence ID" value="AFJ68083.1"/>
    <property type="molecule type" value="Genomic_DNA"/>
</dbReference>
<feature type="transmembrane region" description="Helical" evidence="1">
    <location>
        <begin position="168"/>
        <end position="187"/>
    </location>
</feature>
<feature type="transmembrane region" description="Helical" evidence="1">
    <location>
        <begin position="131"/>
        <end position="148"/>
    </location>
</feature>
<reference evidence="2" key="2">
    <citation type="journal article" date="2012" name="ACS Chem. Biol.">
        <title>Analysis of YM-216391 Biosynthetic Gene Cluster and Improvement of the Cyclopeptide Production in a Heterologous Host.</title>
        <authorList>
            <person name="Jian X.H."/>
            <person name="Pan H.X."/>
            <person name="Ning T.T."/>
            <person name="Shi Y.Y."/>
            <person name="Chen Y.S."/>
            <person name="Li Y."/>
            <person name="Zeng X.W."/>
            <person name="Xu J."/>
            <person name="Tang G.L."/>
        </authorList>
    </citation>
    <scope>NUCLEOTIDE SEQUENCE</scope>
    <source>
        <strain evidence="2">JCM 4274</strain>
    </source>
</reference>
<feature type="transmembrane region" description="Helical" evidence="1">
    <location>
        <begin position="67"/>
        <end position="86"/>
    </location>
</feature>
<feature type="transmembrane region" description="Helical" evidence="1">
    <location>
        <begin position="107"/>
        <end position="125"/>
    </location>
</feature>
<keyword evidence="1" id="KW-0472">Membrane</keyword>
<evidence type="ECO:0000313" key="2">
    <source>
        <dbReference type="EMBL" id="AFJ68083.1"/>
    </source>
</evidence>
<organism evidence="2">
    <name type="scientific">Streptomyces nobilis</name>
    <dbReference type="NCBI Taxonomy" id="66901"/>
    <lineage>
        <taxon>Bacteria</taxon>
        <taxon>Bacillati</taxon>
        <taxon>Actinomycetota</taxon>
        <taxon>Actinomycetes</taxon>
        <taxon>Kitasatosporales</taxon>
        <taxon>Streptomycetaceae</taxon>
        <taxon>Streptomyces</taxon>
    </lineage>
</organism>
<reference evidence="2" key="1">
    <citation type="submission" date="2011-07" db="EMBL/GenBank/DDBJ databases">
        <authorList>
            <person name="Jian X."/>
            <person name="Pan H."/>
            <person name="Tang G."/>
        </authorList>
    </citation>
    <scope>NUCLEOTIDE SEQUENCE</scope>
    <source>
        <strain evidence="2">JCM 4274</strain>
    </source>
</reference>
<proteinExistence type="predicted"/>
<accession>I2CMF0</accession>
<sequence>MAHDETQSSGHGNGLPLTIAAILFLVLRLFAVSGYDWHTAFAVLHTMDVDDSVSIVMGTLMADPLAAAVYLALLTPLAVLWLWLSLREARQLDAGDPAQGRPTRPGPKSGILLLLGALVPLGAYVWSFHAWWLPLTALAVGIVLFAIGRGTKADGRLQQLARWTGRRLGMLILVGWLLAAATVRTPWVPLERIDLRDGAHLRGYVLQAEPGFLKLLTEHRRDFRILTDQEVGSREEIQGKNPHH</sequence>
<evidence type="ECO:0000256" key="1">
    <source>
        <dbReference type="SAM" id="Phobius"/>
    </source>
</evidence>
<name>I2CMF0_9ACTN</name>
<protein>
    <submittedName>
        <fullName evidence="2">Uncharacterized protein</fullName>
    </submittedName>
</protein>
<keyword evidence="1" id="KW-1133">Transmembrane helix</keyword>
<dbReference type="AlphaFoldDB" id="I2CMF0"/>
<feature type="transmembrane region" description="Helical" evidence="1">
    <location>
        <begin position="12"/>
        <end position="31"/>
    </location>
</feature>
<keyword evidence="1" id="KW-0812">Transmembrane</keyword>